<evidence type="ECO:0000256" key="2">
    <source>
        <dbReference type="SAM" id="SignalP"/>
    </source>
</evidence>
<keyword evidence="1 2" id="KW-0732">Signal</keyword>
<accession>A0A6I4TRI5</accession>
<dbReference type="Proteomes" id="UP000469430">
    <property type="component" value="Unassembled WGS sequence"/>
</dbReference>
<feature type="domain" description="Outer membrane protein beta-barrel" evidence="3">
    <location>
        <begin position="6"/>
        <end position="174"/>
    </location>
</feature>
<dbReference type="OrthoDB" id="8222426at2"/>
<dbReference type="InterPro" id="IPR011250">
    <property type="entry name" value="OMP/PagP_B-barrel"/>
</dbReference>
<evidence type="ECO:0000313" key="5">
    <source>
        <dbReference type="Proteomes" id="UP000469430"/>
    </source>
</evidence>
<feature type="chain" id="PRO_5026027031" evidence="2">
    <location>
        <begin position="22"/>
        <end position="188"/>
    </location>
</feature>
<comment type="caution">
    <text evidence="4">The sequence shown here is derived from an EMBL/GenBank/DDBJ whole genome shotgun (WGS) entry which is preliminary data.</text>
</comment>
<dbReference type="AlphaFoldDB" id="A0A6I4TRI5"/>
<feature type="signal peptide" evidence="2">
    <location>
        <begin position="1"/>
        <end position="21"/>
    </location>
</feature>
<evidence type="ECO:0000313" key="4">
    <source>
        <dbReference type="EMBL" id="MXO97919.1"/>
    </source>
</evidence>
<dbReference type="Pfam" id="PF13505">
    <property type="entry name" value="OMP_b-brl"/>
    <property type="match status" value="1"/>
</dbReference>
<sequence>MKKIALLAAATAAVIATPALAHTGPYVGIIGGYDSVSLDLGNESESKGDVMYGIIAGYDVHMDSGLVLGVEAELSDSEVSQRYSGDAIKAGHDIYAGVRAGFEAAEGTLIYAKGGYTNARVKVETGSLNISEGQSGFRLGAGAEQQFQGFAVRLEYRYSEYGDVRFDDLSSGVDMSRHQVVAGVLAKF</sequence>
<dbReference type="Gene3D" id="2.40.160.20">
    <property type="match status" value="1"/>
</dbReference>
<reference evidence="4 5" key="1">
    <citation type="submission" date="2019-12" db="EMBL/GenBank/DDBJ databases">
        <title>Genomic-based taxomic classification of the family Erythrobacteraceae.</title>
        <authorList>
            <person name="Xu L."/>
        </authorList>
    </citation>
    <scope>NUCLEOTIDE SEQUENCE [LARGE SCALE GENOMIC DNA]</scope>
    <source>
        <strain evidence="4 5">S36</strain>
    </source>
</reference>
<evidence type="ECO:0000256" key="1">
    <source>
        <dbReference type="ARBA" id="ARBA00022729"/>
    </source>
</evidence>
<dbReference type="RefSeq" id="WP_161389598.1">
    <property type="nucleotide sequence ID" value="NZ_JBHSCP010000001.1"/>
</dbReference>
<name>A0A6I4TRI5_9SPHN</name>
<protein>
    <submittedName>
        <fullName evidence="4">Outer membrane beta-barrel protein</fullName>
    </submittedName>
</protein>
<organism evidence="4 5">
    <name type="scientific">Croceibacterium xixiisoli</name>
    <dbReference type="NCBI Taxonomy" id="1476466"/>
    <lineage>
        <taxon>Bacteria</taxon>
        <taxon>Pseudomonadati</taxon>
        <taxon>Pseudomonadota</taxon>
        <taxon>Alphaproteobacteria</taxon>
        <taxon>Sphingomonadales</taxon>
        <taxon>Erythrobacteraceae</taxon>
        <taxon>Croceibacterium</taxon>
    </lineage>
</organism>
<proteinExistence type="predicted"/>
<gene>
    <name evidence="4" type="ORF">GRI97_02810</name>
</gene>
<dbReference type="SUPFAM" id="SSF56925">
    <property type="entry name" value="OMPA-like"/>
    <property type="match status" value="1"/>
</dbReference>
<keyword evidence="5" id="KW-1185">Reference proteome</keyword>
<dbReference type="EMBL" id="WTYJ01000001">
    <property type="protein sequence ID" value="MXO97919.1"/>
    <property type="molecule type" value="Genomic_DNA"/>
</dbReference>
<dbReference type="InterPro" id="IPR027385">
    <property type="entry name" value="Beta-barrel_OMP"/>
</dbReference>
<evidence type="ECO:0000259" key="3">
    <source>
        <dbReference type="Pfam" id="PF13505"/>
    </source>
</evidence>